<dbReference type="Proteomes" id="UP001347796">
    <property type="component" value="Unassembled WGS sequence"/>
</dbReference>
<evidence type="ECO:0000313" key="3">
    <source>
        <dbReference type="Proteomes" id="UP001347796"/>
    </source>
</evidence>
<feature type="compositionally biased region" description="Basic residues" evidence="1">
    <location>
        <begin position="1"/>
        <end position="12"/>
    </location>
</feature>
<organism evidence="2 3">
    <name type="scientific">Patella caerulea</name>
    <name type="common">Rayed Mediterranean limpet</name>
    <dbReference type="NCBI Taxonomy" id="87958"/>
    <lineage>
        <taxon>Eukaryota</taxon>
        <taxon>Metazoa</taxon>
        <taxon>Spiralia</taxon>
        <taxon>Lophotrochozoa</taxon>
        <taxon>Mollusca</taxon>
        <taxon>Gastropoda</taxon>
        <taxon>Patellogastropoda</taxon>
        <taxon>Patelloidea</taxon>
        <taxon>Patellidae</taxon>
        <taxon>Patella</taxon>
    </lineage>
</organism>
<reference evidence="2 3" key="1">
    <citation type="submission" date="2024-01" db="EMBL/GenBank/DDBJ databases">
        <title>The genome of the rayed Mediterranean limpet Patella caerulea (Linnaeus, 1758).</title>
        <authorList>
            <person name="Anh-Thu Weber A."/>
            <person name="Halstead-Nussloch G."/>
        </authorList>
    </citation>
    <scope>NUCLEOTIDE SEQUENCE [LARGE SCALE GENOMIC DNA]</scope>
    <source>
        <strain evidence="2">AATW-2023a</strain>
        <tissue evidence="2">Whole specimen</tissue>
    </source>
</reference>
<name>A0AAN8J6T6_PATCE</name>
<accession>A0AAN8J6T6</accession>
<evidence type="ECO:0000313" key="2">
    <source>
        <dbReference type="EMBL" id="KAK6170977.1"/>
    </source>
</evidence>
<sequence>MTSQSKKTRLKHMSTEDMESNNIPNKTSRTWPRFLAIHSTNDTNLAKTSPFLIAKGLAGFVGEPKRVKKMRNGTLLVECAKESHASSPLGCRG</sequence>
<comment type="caution">
    <text evidence="2">The sequence shown here is derived from an EMBL/GenBank/DDBJ whole genome shotgun (WGS) entry which is preliminary data.</text>
</comment>
<gene>
    <name evidence="2" type="ORF">SNE40_019248</name>
</gene>
<evidence type="ECO:0000256" key="1">
    <source>
        <dbReference type="SAM" id="MobiDB-lite"/>
    </source>
</evidence>
<dbReference type="EMBL" id="JAZGQO010000014">
    <property type="protein sequence ID" value="KAK6170977.1"/>
    <property type="molecule type" value="Genomic_DNA"/>
</dbReference>
<keyword evidence="3" id="KW-1185">Reference proteome</keyword>
<proteinExistence type="predicted"/>
<dbReference type="AlphaFoldDB" id="A0AAN8J6T6"/>
<protein>
    <submittedName>
        <fullName evidence="2">Uncharacterized protein</fullName>
    </submittedName>
</protein>
<feature type="region of interest" description="Disordered" evidence="1">
    <location>
        <begin position="1"/>
        <end position="27"/>
    </location>
</feature>